<dbReference type="EMBL" id="CP000859">
    <property type="protein sequence ID" value="ABW68853.1"/>
    <property type="molecule type" value="Genomic_DNA"/>
</dbReference>
<proteinExistence type="predicted"/>
<protein>
    <submittedName>
        <fullName evidence="1">Uncharacterized protein</fullName>
    </submittedName>
</protein>
<dbReference type="Proteomes" id="UP000008561">
    <property type="component" value="Chromosome"/>
</dbReference>
<organism evidence="1 2">
    <name type="scientific">Desulfosudis oleivorans (strain DSM 6200 / JCM 39069 / Hxd3)</name>
    <name type="common">Desulfococcus oleovorans</name>
    <dbReference type="NCBI Taxonomy" id="96561"/>
    <lineage>
        <taxon>Bacteria</taxon>
        <taxon>Pseudomonadati</taxon>
        <taxon>Thermodesulfobacteriota</taxon>
        <taxon>Desulfobacteria</taxon>
        <taxon>Desulfobacterales</taxon>
        <taxon>Desulfosudaceae</taxon>
        <taxon>Desulfosudis</taxon>
    </lineage>
</organism>
<accession>A8ZZI1</accession>
<dbReference type="STRING" id="96561.Dole_3050"/>
<dbReference type="HOGENOM" id="CLU_3042759_0_0_7"/>
<evidence type="ECO:0000313" key="1">
    <source>
        <dbReference type="EMBL" id="ABW68853.1"/>
    </source>
</evidence>
<sequence>MRPPPSSQYTCKAYREEMLLLMLERRLCQPGLPETEKAAIQQEIDALKIKMKMD</sequence>
<gene>
    <name evidence="1" type="ordered locus">Dole_3050</name>
</gene>
<reference evidence="1 2" key="1">
    <citation type="submission" date="2007-10" db="EMBL/GenBank/DDBJ databases">
        <title>Complete sequence of Desulfococcus oleovorans Hxd3.</title>
        <authorList>
            <consortium name="US DOE Joint Genome Institute"/>
            <person name="Copeland A."/>
            <person name="Lucas S."/>
            <person name="Lapidus A."/>
            <person name="Barry K."/>
            <person name="Glavina del Rio T."/>
            <person name="Dalin E."/>
            <person name="Tice H."/>
            <person name="Pitluck S."/>
            <person name="Kiss H."/>
            <person name="Brettin T."/>
            <person name="Bruce D."/>
            <person name="Detter J.C."/>
            <person name="Han C."/>
            <person name="Schmutz J."/>
            <person name="Larimer F."/>
            <person name="Land M."/>
            <person name="Hauser L."/>
            <person name="Kyrpides N."/>
            <person name="Kim E."/>
            <person name="Wawrik B."/>
            <person name="Richardson P."/>
        </authorList>
    </citation>
    <scope>NUCLEOTIDE SEQUENCE [LARGE SCALE GENOMIC DNA]</scope>
    <source>
        <strain evidence="2">DSM 6200 / JCM 39069 / Hxd3</strain>
    </source>
</reference>
<dbReference type="AlphaFoldDB" id="A8ZZI1"/>
<name>A8ZZI1_DESOH</name>
<evidence type="ECO:0000313" key="2">
    <source>
        <dbReference type="Proteomes" id="UP000008561"/>
    </source>
</evidence>
<dbReference type="KEGG" id="dol:Dole_3050"/>
<dbReference type="RefSeq" id="WP_012176464.1">
    <property type="nucleotide sequence ID" value="NC_009943.1"/>
</dbReference>
<keyword evidence="2" id="KW-1185">Reference proteome</keyword>